<organism evidence="2 3">
    <name type="scientific">Confluentibacter flavum</name>
    <dbReference type="NCBI Taxonomy" id="1909700"/>
    <lineage>
        <taxon>Bacteria</taxon>
        <taxon>Pseudomonadati</taxon>
        <taxon>Bacteroidota</taxon>
        <taxon>Flavobacteriia</taxon>
        <taxon>Flavobacteriales</taxon>
        <taxon>Flavobacteriaceae</taxon>
        <taxon>Confluentibacter</taxon>
    </lineage>
</organism>
<feature type="transmembrane region" description="Helical" evidence="1">
    <location>
        <begin position="21"/>
        <end position="41"/>
    </location>
</feature>
<evidence type="ECO:0000313" key="3">
    <source>
        <dbReference type="Proteomes" id="UP000233435"/>
    </source>
</evidence>
<keyword evidence="1" id="KW-0472">Membrane</keyword>
<feature type="transmembrane region" description="Helical" evidence="1">
    <location>
        <begin position="271"/>
        <end position="290"/>
    </location>
</feature>
<feature type="transmembrane region" description="Helical" evidence="1">
    <location>
        <begin position="87"/>
        <end position="105"/>
    </location>
</feature>
<feature type="transmembrane region" description="Helical" evidence="1">
    <location>
        <begin position="346"/>
        <end position="371"/>
    </location>
</feature>
<dbReference type="PANTHER" id="PTHR31061:SF24">
    <property type="entry name" value="LD22376P"/>
    <property type="match status" value="1"/>
</dbReference>
<keyword evidence="1" id="KW-1133">Transmembrane helix</keyword>
<feature type="transmembrane region" description="Helical" evidence="1">
    <location>
        <begin position="47"/>
        <end position="67"/>
    </location>
</feature>
<feature type="transmembrane region" description="Helical" evidence="1">
    <location>
        <begin position="208"/>
        <end position="226"/>
    </location>
</feature>
<keyword evidence="1" id="KW-0812">Transmembrane</keyword>
<dbReference type="EMBL" id="PJEO01000011">
    <property type="protein sequence ID" value="PKQ46618.1"/>
    <property type="molecule type" value="Genomic_DNA"/>
</dbReference>
<gene>
    <name evidence="2" type="ORF">CSW08_02345</name>
</gene>
<dbReference type="OrthoDB" id="9788724at2"/>
<dbReference type="Proteomes" id="UP000233435">
    <property type="component" value="Unassembled WGS sequence"/>
</dbReference>
<proteinExistence type="predicted"/>
<evidence type="ECO:0000256" key="1">
    <source>
        <dbReference type="SAM" id="Phobius"/>
    </source>
</evidence>
<sequence length="380" mass="43751">MEEALHQKSNRFLSLDVFRGLTICLMIIVNTPGTGAHLYPYLVHADWFGFTLADLVFPSFLFAMGNAMSFSMDKLKFALPSLVWKKILKRTFLIFLFGYLMYWFPFFKQSIDGSWEFKPFSETRIMGVLQRIALCYFFASIIFYYFSQKVAVILSVFILLCYWILLYIFGVPGEELGTTTNAVIRMDLSLLGQQHIYKKDSIPFDPEGLLSTLPSIVNVLGGYIAGKYVQKKGKFFEGITKLFITGLIFVLLALCWDLVFPISKKLWTSSFVLYTIGLDLSIMAILIYAIELKDVRFGVGFFDVFGKNPLFIYLFSELFYIILRLIPTSSGLDVFEWVSEHAFQNLFPGAFGSLVTALVFMLLCWSLGWWLNKRRIYIKI</sequence>
<feature type="transmembrane region" description="Helical" evidence="1">
    <location>
        <begin position="310"/>
        <end position="326"/>
    </location>
</feature>
<dbReference type="PANTHER" id="PTHR31061">
    <property type="entry name" value="LD22376P"/>
    <property type="match status" value="1"/>
</dbReference>
<accession>A0A2N3HP44</accession>
<dbReference type="AlphaFoldDB" id="A0A2N3HP44"/>
<protein>
    <submittedName>
        <fullName evidence="2">DUF5009 domain-containing protein</fullName>
    </submittedName>
</protein>
<comment type="caution">
    <text evidence="2">The sequence shown here is derived from an EMBL/GenBank/DDBJ whole genome shotgun (WGS) entry which is preliminary data.</text>
</comment>
<feature type="transmembrane region" description="Helical" evidence="1">
    <location>
        <begin position="151"/>
        <end position="170"/>
    </location>
</feature>
<feature type="transmembrane region" description="Helical" evidence="1">
    <location>
        <begin position="125"/>
        <end position="146"/>
    </location>
</feature>
<dbReference type="RefSeq" id="WP_106658299.1">
    <property type="nucleotide sequence ID" value="NZ_PJEO01000011.1"/>
</dbReference>
<name>A0A2N3HP44_9FLAO</name>
<feature type="transmembrane region" description="Helical" evidence="1">
    <location>
        <begin position="238"/>
        <end position="259"/>
    </location>
</feature>
<keyword evidence="3" id="KW-1185">Reference proteome</keyword>
<reference evidence="2 3" key="1">
    <citation type="submission" date="2017-12" db="EMBL/GenBank/DDBJ databases">
        <title>Confluentibacter flavum sp. nov., isolated from the saline lake.</title>
        <authorList>
            <person name="Yu L."/>
        </authorList>
    </citation>
    <scope>NUCLEOTIDE SEQUENCE [LARGE SCALE GENOMIC DNA]</scope>
    <source>
        <strain evidence="2 3">3B</strain>
    </source>
</reference>
<evidence type="ECO:0000313" key="2">
    <source>
        <dbReference type="EMBL" id="PKQ46618.1"/>
    </source>
</evidence>